<evidence type="ECO:0000313" key="1">
    <source>
        <dbReference type="EMBL" id="ORD98754.1"/>
    </source>
</evidence>
<dbReference type="AlphaFoldDB" id="A0A1X0QGF8"/>
<sequence length="118" mass="13818">MFSHPDGRTDFFNHDENRSKYVQYADSTGFYDSNYKTNYNGSYNFSAMGFQNYNGEYDNMSPLYNDINYTNKNLTPSNFREFYSSNEDYNSMSESNIKDNLNSILEVNNKDNSNNNSI</sequence>
<reference evidence="1 2" key="1">
    <citation type="journal article" date="2017" name="Environ. Microbiol.">
        <title>Decay of the glycolytic pathway and adaptation to intranuclear parasitism within Enterocytozoonidae microsporidia.</title>
        <authorList>
            <person name="Wiredu Boakye D."/>
            <person name="Jaroenlak P."/>
            <person name="Prachumwat A."/>
            <person name="Williams T.A."/>
            <person name="Bateman K.S."/>
            <person name="Itsathitphaisarn O."/>
            <person name="Sritunyalucksana K."/>
            <person name="Paszkiewicz K.H."/>
            <person name="Moore K.A."/>
            <person name="Stentiford G.D."/>
            <person name="Williams B.A."/>
        </authorList>
    </citation>
    <scope>NUCLEOTIDE SEQUENCE [LARGE SCALE GENOMIC DNA]</scope>
    <source>
        <strain evidence="2">canceri</strain>
    </source>
</reference>
<name>A0A1X0QGF8_9MICR</name>
<dbReference type="VEuPathDB" id="MicrosporidiaDB:HERIO_104"/>
<dbReference type="VEuPathDB" id="MicrosporidiaDB:A0H76_1963"/>
<evidence type="ECO:0000313" key="2">
    <source>
        <dbReference type="Proteomes" id="UP000192501"/>
    </source>
</evidence>
<accession>A0A1X0QGF8</accession>
<dbReference type="EMBL" id="LTAI01000461">
    <property type="protein sequence ID" value="ORD98754.1"/>
    <property type="molecule type" value="Genomic_DNA"/>
</dbReference>
<proteinExistence type="predicted"/>
<dbReference type="Proteomes" id="UP000192501">
    <property type="component" value="Unassembled WGS sequence"/>
</dbReference>
<protein>
    <submittedName>
        <fullName evidence="1">Uncharacterized protein</fullName>
    </submittedName>
</protein>
<comment type="caution">
    <text evidence="1">The sequence shown here is derived from an EMBL/GenBank/DDBJ whole genome shotgun (WGS) entry which is preliminary data.</text>
</comment>
<gene>
    <name evidence="1" type="ORF">A0H76_1963</name>
</gene>
<organism evidence="1 2">
    <name type="scientific">Hepatospora eriocheir</name>
    <dbReference type="NCBI Taxonomy" id="1081669"/>
    <lineage>
        <taxon>Eukaryota</taxon>
        <taxon>Fungi</taxon>
        <taxon>Fungi incertae sedis</taxon>
        <taxon>Microsporidia</taxon>
        <taxon>Hepatosporidae</taxon>
        <taxon>Hepatospora</taxon>
    </lineage>
</organism>